<evidence type="ECO:0000259" key="1">
    <source>
        <dbReference type="PROSITE" id="PS50022"/>
    </source>
</evidence>
<dbReference type="PROSITE" id="PS51257">
    <property type="entry name" value="PROKAR_LIPOPROTEIN"/>
    <property type="match status" value="1"/>
</dbReference>
<dbReference type="PROSITE" id="PS50022">
    <property type="entry name" value="FA58C_3"/>
    <property type="match status" value="1"/>
</dbReference>
<gene>
    <name evidence="2" type="ORF">J2781_001429</name>
</gene>
<dbReference type="RefSeq" id="WP_115979892.1">
    <property type="nucleotide sequence ID" value="NZ_JAVDQS010000003.1"/>
</dbReference>
<reference evidence="2 3" key="1">
    <citation type="submission" date="2023-07" db="EMBL/GenBank/DDBJ databases">
        <title>Sorghum-associated microbial communities from plants grown in Nebraska, USA.</title>
        <authorList>
            <person name="Schachtman D."/>
        </authorList>
    </citation>
    <scope>NUCLEOTIDE SEQUENCE [LARGE SCALE GENOMIC DNA]</scope>
    <source>
        <strain evidence="2 3">DS1709</strain>
    </source>
</reference>
<organism evidence="2 3">
    <name type="scientific">Chryseobacterium geocarposphaerae</name>
    <dbReference type="NCBI Taxonomy" id="1416776"/>
    <lineage>
        <taxon>Bacteria</taxon>
        <taxon>Pseudomonadati</taxon>
        <taxon>Bacteroidota</taxon>
        <taxon>Flavobacteriia</taxon>
        <taxon>Flavobacteriales</taxon>
        <taxon>Weeksellaceae</taxon>
        <taxon>Chryseobacterium group</taxon>
        <taxon>Chryseobacterium</taxon>
    </lineage>
</organism>
<dbReference type="SUPFAM" id="SSF55486">
    <property type="entry name" value="Metalloproteases ('zincins'), catalytic domain"/>
    <property type="match status" value="1"/>
</dbReference>
<name>A0ABU1LCT1_9FLAO</name>
<keyword evidence="3" id="KW-1185">Reference proteome</keyword>
<dbReference type="Pfam" id="PF00754">
    <property type="entry name" value="F5_F8_type_C"/>
    <property type="match status" value="1"/>
</dbReference>
<dbReference type="Gene3D" id="3.40.390.10">
    <property type="entry name" value="Collagenase (Catalytic Domain)"/>
    <property type="match status" value="1"/>
</dbReference>
<comment type="caution">
    <text evidence="2">The sequence shown here is derived from an EMBL/GenBank/DDBJ whole genome shotgun (WGS) entry which is preliminary data.</text>
</comment>
<dbReference type="EMBL" id="JAVDQS010000003">
    <property type="protein sequence ID" value="MDR6404509.1"/>
    <property type="molecule type" value="Genomic_DNA"/>
</dbReference>
<dbReference type="InterPro" id="IPR008979">
    <property type="entry name" value="Galactose-bd-like_sf"/>
</dbReference>
<feature type="domain" description="F5/8 type C" evidence="1">
    <location>
        <begin position="371"/>
        <end position="529"/>
    </location>
</feature>
<dbReference type="SUPFAM" id="SSF49785">
    <property type="entry name" value="Galactose-binding domain-like"/>
    <property type="match status" value="1"/>
</dbReference>
<dbReference type="InterPro" id="IPR000421">
    <property type="entry name" value="FA58C"/>
</dbReference>
<proteinExistence type="predicted"/>
<accession>A0ABU1LCT1</accession>
<dbReference type="Gene3D" id="2.60.120.260">
    <property type="entry name" value="Galactose-binding domain-like"/>
    <property type="match status" value="1"/>
</dbReference>
<sequence length="532" mass="59722">MRKKNIFYTFGVLLLLLLTGCREESFENGSESLPKNSQINAKTTSGIYESDYPYNLNVVYFIPSDVTARPEYQRRVSEFMLAAQEYYRQNMYNWGYGNRTFGLLKDIPTNRVKINVVYGSKPVASYRYTAGSDILAEVNAWFAAHPADKTSDHTIIFTATPSLSTEIPFYGLGRNCFVGDNEGNDYQYFNQNNAQGNQAKAYMGGFLHELGHGIGLPHDALPKSQQNLPGYGTSLMSWGNQTYGYSSTILTKSAAAILNNCQLFSTTAKPAGYFYNQNHDFQVALTDFKVENGQIKVWGNYTVGSPANTINIYFIPKGAYYHAVSGVATNTGNNSFYAGINISDLYFTDKDYELVVQAQFVDGGVAYEIYDISFKNGIPQPQLSLSRRLWAVSTSSQYPTFPASLAIDGDINTYWHSNYTAGSVQTSPIAGQPQNFPYFFDIDTNQVAPVSGVWFVQHQQLVRTAKSFAIWTRNNTTEGWKLRYASNLSNTTEKQYIPFDVTENARFIRIRFDNSYDGQPYVAIPEIGTFLN</sequence>
<evidence type="ECO:0000313" key="3">
    <source>
        <dbReference type="Proteomes" id="UP001184853"/>
    </source>
</evidence>
<evidence type="ECO:0000313" key="2">
    <source>
        <dbReference type="EMBL" id="MDR6404509.1"/>
    </source>
</evidence>
<dbReference type="Proteomes" id="UP001184853">
    <property type="component" value="Unassembled WGS sequence"/>
</dbReference>
<protein>
    <recommendedName>
        <fullName evidence="1">F5/8 type C domain-containing protein</fullName>
    </recommendedName>
</protein>
<dbReference type="InterPro" id="IPR024079">
    <property type="entry name" value="MetalloPept_cat_dom_sf"/>
</dbReference>